<feature type="domain" description="MacB-like periplasmic core" evidence="8">
    <location>
        <begin position="20"/>
        <end position="247"/>
    </location>
</feature>
<keyword evidence="10" id="KW-1185">Reference proteome</keyword>
<feature type="transmembrane region" description="Helical" evidence="6">
    <location>
        <begin position="21"/>
        <end position="43"/>
    </location>
</feature>
<feature type="transmembrane region" description="Helical" evidence="6">
    <location>
        <begin position="384"/>
        <end position="412"/>
    </location>
</feature>
<dbReference type="GO" id="GO:0005886">
    <property type="term" value="C:plasma membrane"/>
    <property type="evidence" value="ECO:0007669"/>
    <property type="project" value="UniProtKB-SubCell"/>
</dbReference>
<dbReference type="Proteomes" id="UP000181790">
    <property type="component" value="Unassembled WGS sequence"/>
</dbReference>
<feature type="domain" description="ABC3 transporter permease C-terminal" evidence="7">
    <location>
        <begin position="689"/>
        <end position="801"/>
    </location>
</feature>
<evidence type="ECO:0000256" key="4">
    <source>
        <dbReference type="ARBA" id="ARBA00022989"/>
    </source>
</evidence>
<evidence type="ECO:0000259" key="7">
    <source>
        <dbReference type="Pfam" id="PF02687"/>
    </source>
</evidence>
<feature type="transmembrane region" description="Helical" evidence="6">
    <location>
        <begin position="345"/>
        <end position="364"/>
    </location>
</feature>
<comment type="subcellular location">
    <subcellularLocation>
        <location evidence="1">Cell membrane</location>
        <topology evidence="1">Multi-pass membrane protein</topology>
    </subcellularLocation>
</comment>
<dbReference type="InterPro" id="IPR003838">
    <property type="entry name" value="ABC3_permease_C"/>
</dbReference>
<feature type="domain" description="ABC3 transporter permease C-terminal" evidence="7">
    <location>
        <begin position="295"/>
        <end position="404"/>
    </location>
</feature>
<evidence type="ECO:0000256" key="5">
    <source>
        <dbReference type="ARBA" id="ARBA00023136"/>
    </source>
</evidence>
<gene>
    <name evidence="9" type="ORF">BLX24_18695</name>
</gene>
<comment type="caution">
    <text evidence="9">The sequence shown here is derived from an EMBL/GenBank/DDBJ whole genome shotgun (WGS) entry which is preliminary data.</text>
</comment>
<feature type="transmembrane region" description="Helical" evidence="6">
    <location>
        <begin position="773"/>
        <end position="794"/>
    </location>
</feature>
<dbReference type="PANTHER" id="PTHR30572:SF18">
    <property type="entry name" value="ABC-TYPE MACROLIDE FAMILY EXPORT SYSTEM PERMEASE COMPONENT 2"/>
    <property type="match status" value="1"/>
</dbReference>
<organism evidence="9 10">
    <name type="scientific">Arsenicibacter rosenii</name>
    <dbReference type="NCBI Taxonomy" id="1750698"/>
    <lineage>
        <taxon>Bacteria</taxon>
        <taxon>Pseudomonadati</taxon>
        <taxon>Bacteroidota</taxon>
        <taxon>Cytophagia</taxon>
        <taxon>Cytophagales</taxon>
        <taxon>Spirosomataceae</taxon>
        <taxon>Arsenicibacter</taxon>
    </lineage>
</organism>
<sequence>MLQNYIKIALRNLWKNKTFSGINIAGLALGITAFVLILEYVSFEKNVNRFHAKGDQIYRVLLQHKNGPTDDFVPSALAGALKQQFPEVEATCRLAYVQKGIVTVPDTMKSASLRSFREDNAISADGDFFHMFSFPVIAGSSSLHQPNTVALSATKARTYFGSQNPLGKVITLNSQFGKTPYTVVAVFADVPENSDIRFDIVYALSSLDNAAKSSNNDWARLDNWFGAFSQTLVLLNPQANAAALEQKSAGLLKQHRPDEQETMLLQPLPYLHLGESLSDQRPTAGKLSFVYTLGAIAFLILVIAWLNYINLSTAGSLKRAKEVGVRKVVGANRGQIIGQFLGESLLLNVLGLSLALVLISGLQQPFNDLVGRSLSLTTIGQSPMWLAGVGALLIGALLSGSYAAFVLSGFPVVSIVKNAFVRSGQGIRTRQLLVVFQFSISILLIIATVVLYRQLSFMQNQTLGMNLEQLLVIKGPEVGSDSAKNVGKAAFRHQIAQLPFVSDYCNSGSVPGGWYNFNSDGVTRLNASPGDDKKNYAFTYIDDRFLKTYGIALAAGQNFTPDMCDKGMQAHRVILNEKAAKKLGFSTAQDAVGQKIKFGEEYEVVGIVKDYHHQSLQQAIEPLIIFPSYPSTNYTIRLATQDMTRQLATLEQQYKQLFPGNPFEFFFVDEHYQKQYQSEQQQGRIFTAASAMAILIACLGLFGLAAYTAEQRTKEIGVRKVLGASATSIVVLLSRDFIKLVVIALVLASPLAWWGMNQWLQDFAYHITIDGWVFFWAGAVAIGIALLTVLYQSLKAAYSNPVKSLRAE</sequence>
<feature type="transmembrane region" description="Helical" evidence="6">
    <location>
        <begin position="432"/>
        <end position="452"/>
    </location>
</feature>
<dbReference type="InterPro" id="IPR025857">
    <property type="entry name" value="MacB_PCD"/>
</dbReference>
<evidence type="ECO:0000313" key="9">
    <source>
        <dbReference type="EMBL" id="OIN57520.1"/>
    </source>
</evidence>
<evidence type="ECO:0000256" key="1">
    <source>
        <dbReference type="ARBA" id="ARBA00004651"/>
    </source>
</evidence>
<dbReference type="PANTHER" id="PTHR30572">
    <property type="entry name" value="MEMBRANE COMPONENT OF TRANSPORTER-RELATED"/>
    <property type="match status" value="1"/>
</dbReference>
<evidence type="ECO:0000256" key="2">
    <source>
        <dbReference type="ARBA" id="ARBA00022475"/>
    </source>
</evidence>
<feature type="domain" description="MacB-like periplasmic core" evidence="8">
    <location>
        <begin position="439"/>
        <end position="633"/>
    </location>
</feature>
<dbReference type="AlphaFoldDB" id="A0A1S2VGI2"/>
<feature type="transmembrane region" description="Helical" evidence="6">
    <location>
        <begin position="289"/>
        <end position="309"/>
    </location>
</feature>
<evidence type="ECO:0000256" key="3">
    <source>
        <dbReference type="ARBA" id="ARBA00022692"/>
    </source>
</evidence>
<dbReference type="InterPro" id="IPR050250">
    <property type="entry name" value="Macrolide_Exporter_MacB"/>
</dbReference>
<dbReference type="EMBL" id="MORL01000011">
    <property type="protein sequence ID" value="OIN57520.1"/>
    <property type="molecule type" value="Genomic_DNA"/>
</dbReference>
<dbReference type="GO" id="GO:0022857">
    <property type="term" value="F:transmembrane transporter activity"/>
    <property type="evidence" value="ECO:0007669"/>
    <property type="project" value="TreeGrafter"/>
</dbReference>
<evidence type="ECO:0000256" key="6">
    <source>
        <dbReference type="SAM" id="Phobius"/>
    </source>
</evidence>
<keyword evidence="3 6" id="KW-0812">Transmembrane</keyword>
<keyword evidence="5 6" id="KW-0472">Membrane</keyword>
<evidence type="ECO:0000313" key="10">
    <source>
        <dbReference type="Proteomes" id="UP000181790"/>
    </source>
</evidence>
<dbReference type="OrthoDB" id="5933722at2"/>
<name>A0A1S2VGI2_9BACT</name>
<accession>A0A1S2VGI2</accession>
<dbReference type="Pfam" id="PF12704">
    <property type="entry name" value="MacB_PCD"/>
    <property type="match status" value="2"/>
</dbReference>
<feature type="transmembrane region" description="Helical" evidence="6">
    <location>
        <begin position="685"/>
        <end position="709"/>
    </location>
</feature>
<dbReference type="RefSeq" id="WP_071504723.1">
    <property type="nucleotide sequence ID" value="NZ_MORL01000011.1"/>
</dbReference>
<proteinExistence type="predicted"/>
<evidence type="ECO:0008006" key="11">
    <source>
        <dbReference type="Google" id="ProtNLM"/>
    </source>
</evidence>
<protein>
    <recommendedName>
        <fullName evidence="11">ABC transporter permease</fullName>
    </recommendedName>
</protein>
<keyword evidence="4 6" id="KW-1133">Transmembrane helix</keyword>
<reference evidence="9 10" key="1">
    <citation type="submission" date="2016-10" db="EMBL/GenBank/DDBJ databases">
        <title>Arsenicibacter rosenii gen. nov., sp. nov., an efficient arsenic-methylating bacterium isolated from an arsenic-contaminated paddy soil.</title>
        <authorList>
            <person name="Huang K."/>
        </authorList>
    </citation>
    <scope>NUCLEOTIDE SEQUENCE [LARGE SCALE GENOMIC DNA]</scope>
    <source>
        <strain evidence="9 10">SM-1</strain>
    </source>
</reference>
<evidence type="ECO:0000259" key="8">
    <source>
        <dbReference type="Pfam" id="PF12704"/>
    </source>
</evidence>
<feature type="transmembrane region" description="Helical" evidence="6">
    <location>
        <begin position="721"/>
        <end position="753"/>
    </location>
</feature>
<dbReference type="Pfam" id="PF02687">
    <property type="entry name" value="FtsX"/>
    <property type="match status" value="2"/>
</dbReference>
<keyword evidence="2" id="KW-1003">Cell membrane</keyword>